<evidence type="ECO:0000256" key="5">
    <source>
        <dbReference type="SAM" id="MobiDB-lite"/>
    </source>
</evidence>
<dbReference type="PANTHER" id="PTHR30329">
    <property type="entry name" value="STATOR ELEMENT OF FLAGELLAR MOTOR COMPLEX"/>
    <property type="match status" value="1"/>
</dbReference>
<protein>
    <submittedName>
        <fullName evidence="7">OmpA family protein</fullName>
    </submittedName>
</protein>
<sequence length="435" mass="42706">MPHPDCMMRASAPRPALPLPVLDEPAEILARPALRAAALLMCAGLLGGCGTGSGTADPAPSGSSAPASAPAASGTPSDGGGSAPAEPAAPAVAGFAPGEIPPVPLFTLPDVSLMNSRNSAAVVDIAAELPPIEGITVAPASCDASGVVRAGGGSTILYGDGSAVTSNDDGAVVNYGDGSGTIVRDGVAVVDHGDGSGTYTGNGVQITTYGDGSGTYSDGTLSVVLHGDGSGTWTKGGTAIVNHGDGSATYTSGGVSIVNYGDGSGSYADGTVSIQNYGDGTALVDGVTIQAAPLPATPPVGTFPAMAALAPQTSCGVMVTLEDSVLFDFGSAELRPASQDTLAALATALGQLQAPRAIVTGHTDSISSDEFNQDLSERRAAAVVSALMAAGVTTPLEAVGKGESEPVAPNENPDGTDNPAGRQLNRRVEIFIPNA</sequence>
<dbReference type="InterPro" id="IPR036737">
    <property type="entry name" value="OmpA-like_sf"/>
</dbReference>
<dbReference type="Pfam" id="PF00691">
    <property type="entry name" value="OmpA"/>
    <property type="match status" value="1"/>
</dbReference>
<evidence type="ECO:0000256" key="2">
    <source>
        <dbReference type="ARBA" id="ARBA00023136"/>
    </source>
</evidence>
<organism evidence="7 8">
    <name type="scientific">Brachybacterium equifaecis</name>
    <dbReference type="NCBI Taxonomy" id="2910770"/>
    <lineage>
        <taxon>Bacteria</taxon>
        <taxon>Bacillati</taxon>
        <taxon>Actinomycetota</taxon>
        <taxon>Actinomycetes</taxon>
        <taxon>Micrococcales</taxon>
        <taxon>Dermabacteraceae</taxon>
        <taxon>Brachybacterium</taxon>
    </lineage>
</organism>
<feature type="region of interest" description="Disordered" evidence="5">
    <location>
        <begin position="54"/>
        <end position="90"/>
    </location>
</feature>
<dbReference type="Gene3D" id="3.30.1330.60">
    <property type="entry name" value="OmpA-like domain"/>
    <property type="match status" value="1"/>
</dbReference>
<evidence type="ECO:0000313" key="8">
    <source>
        <dbReference type="Proteomes" id="UP001203761"/>
    </source>
</evidence>
<dbReference type="CDD" id="cd07185">
    <property type="entry name" value="OmpA_C-like"/>
    <property type="match status" value="1"/>
</dbReference>
<feature type="compositionally biased region" description="Low complexity" evidence="5">
    <location>
        <begin position="54"/>
        <end position="76"/>
    </location>
</feature>
<dbReference type="InterPro" id="IPR006665">
    <property type="entry name" value="OmpA-like"/>
</dbReference>
<reference evidence="7" key="1">
    <citation type="submission" date="2022-02" db="EMBL/GenBank/DDBJ databases">
        <authorList>
            <person name="Lee M."/>
            <person name="Kim S.-J."/>
            <person name="Jung M.-Y."/>
        </authorList>
    </citation>
    <scope>NUCLEOTIDE SEQUENCE</scope>
    <source>
        <strain evidence="7">JHP9</strain>
    </source>
</reference>
<keyword evidence="8" id="KW-1185">Reference proteome</keyword>
<dbReference type="PANTHER" id="PTHR30329:SF21">
    <property type="entry name" value="LIPOPROTEIN YIAD-RELATED"/>
    <property type="match status" value="1"/>
</dbReference>
<dbReference type="InterPro" id="IPR006664">
    <property type="entry name" value="OMP_bac"/>
</dbReference>
<evidence type="ECO:0000259" key="6">
    <source>
        <dbReference type="PROSITE" id="PS51123"/>
    </source>
</evidence>
<dbReference type="Proteomes" id="UP001203761">
    <property type="component" value="Unassembled WGS sequence"/>
</dbReference>
<dbReference type="PRINTS" id="PR01021">
    <property type="entry name" value="OMPADOMAIN"/>
</dbReference>
<evidence type="ECO:0000256" key="3">
    <source>
        <dbReference type="ARBA" id="ARBA00023237"/>
    </source>
</evidence>
<comment type="subcellular location">
    <subcellularLocation>
        <location evidence="1">Cell outer membrane</location>
    </subcellularLocation>
</comment>
<keyword evidence="3" id="KW-0998">Cell outer membrane</keyword>
<feature type="domain" description="OmpA-like" evidence="6">
    <location>
        <begin position="314"/>
        <end position="435"/>
    </location>
</feature>
<dbReference type="PROSITE" id="PS51123">
    <property type="entry name" value="OMPA_2"/>
    <property type="match status" value="1"/>
</dbReference>
<accession>A0ABT0R1E4</accession>
<dbReference type="EMBL" id="JAKNCJ010000002">
    <property type="protein sequence ID" value="MCL6423064.1"/>
    <property type="molecule type" value="Genomic_DNA"/>
</dbReference>
<name>A0ABT0R1E4_9MICO</name>
<gene>
    <name evidence="7" type="ORF">Bequi_06635</name>
</gene>
<proteinExistence type="predicted"/>
<dbReference type="SUPFAM" id="SSF103088">
    <property type="entry name" value="OmpA-like"/>
    <property type="match status" value="1"/>
</dbReference>
<feature type="region of interest" description="Disordered" evidence="5">
    <location>
        <begin position="397"/>
        <end position="426"/>
    </location>
</feature>
<comment type="caution">
    <text evidence="7">The sequence shown here is derived from an EMBL/GenBank/DDBJ whole genome shotgun (WGS) entry which is preliminary data.</text>
</comment>
<evidence type="ECO:0000313" key="7">
    <source>
        <dbReference type="EMBL" id="MCL6423064.1"/>
    </source>
</evidence>
<evidence type="ECO:0000256" key="4">
    <source>
        <dbReference type="PROSITE-ProRule" id="PRU00473"/>
    </source>
</evidence>
<keyword evidence="2 4" id="KW-0472">Membrane</keyword>
<evidence type="ECO:0000256" key="1">
    <source>
        <dbReference type="ARBA" id="ARBA00004442"/>
    </source>
</evidence>
<dbReference type="RefSeq" id="WP_249737158.1">
    <property type="nucleotide sequence ID" value="NZ_JAKNCJ010000002.1"/>
</dbReference>
<dbReference type="InterPro" id="IPR050330">
    <property type="entry name" value="Bact_OuterMem_StrucFunc"/>
</dbReference>